<evidence type="ECO:0000313" key="5">
    <source>
        <dbReference type="EMBL" id="GAA2243658.1"/>
    </source>
</evidence>
<evidence type="ECO:0000313" key="6">
    <source>
        <dbReference type="Proteomes" id="UP001500929"/>
    </source>
</evidence>
<organism evidence="5 6">
    <name type="scientific">Herbiconiux moechotypicola</name>
    <dbReference type="NCBI Taxonomy" id="637393"/>
    <lineage>
        <taxon>Bacteria</taxon>
        <taxon>Bacillati</taxon>
        <taxon>Actinomycetota</taxon>
        <taxon>Actinomycetes</taxon>
        <taxon>Micrococcales</taxon>
        <taxon>Microbacteriaceae</taxon>
        <taxon>Herbiconiux</taxon>
    </lineage>
</organism>
<dbReference type="InterPro" id="IPR004104">
    <property type="entry name" value="Gfo/Idh/MocA-like_OxRdtase_C"/>
</dbReference>
<proteinExistence type="inferred from homology"/>
<feature type="domain" description="Gfo/Idh/MocA-like oxidoreductase C-terminal" evidence="4">
    <location>
        <begin position="192"/>
        <end position="350"/>
    </location>
</feature>
<dbReference type="Gene3D" id="3.40.50.720">
    <property type="entry name" value="NAD(P)-binding Rossmann-like Domain"/>
    <property type="match status" value="1"/>
</dbReference>
<dbReference type="Pfam" id="PF01408">
    <property type="entry name" value="GFO_IDH_MocA"/>
    <property type="match status" value="1"/>
</dbReference>
<dbReference type="PANTHER" id="PTHR43377:SF8">
    <property type="entry name" value="BLR3664 PROTEIN"/>
    <property type="match status" value="1"/>
</dbReference>
<evidence type="ECO:0000259" key="3">
    <source>
        <dbReference type="Pfam" id="PF01408"/>
    </source>
</evidence>
<accession>A0ABN3DXA9</accession>
<dbReference type="EMBL" id="BAAAQY010000010">
    <property type="protein sequence ID" value="GAA2243658.1"/>
    <property type="molecule type" value="Genomic_DNA"/>
</dbReference>
<dbReference type="InterPro" id="IPR036291">
    <property type="entry name" value="NAD(P)-bd_dom_sf"/>
</dbReference>
<dbReference type="Pfam" id="PF02894">
    <property type="entry name" value="GFO_IDH_MocA_C"/>
    <property type="match status" value="1"/>
</dbReference>
<evidence type="ECO:0000256" key="1">
    <source>
        <dbReference type="ARBA" id="ARBA00010928"/>
    </source>
</evidence>
<keyword evidence="6" id="KW-1185">Reference proteome</keyword>
<dbReference type="PANTHER" id="PTHR43377">
    <property type="entry name" value="BILIVERDIN REDUCTASE A"/>
    <property type="match status" value="1"/>
</dbReference>
<protein>
    <submittedName>
        <fullName evidence="5">Gfo/Idh/MocA family oxidoreductase</fullName>
    </submittedName>
</protein>
<reference evidence="5 6" key="1">
    <citation type="journal article" date="2019" name="Int. J. Syst. Evol. Microbiol.">
        <title>The Global Catalogue of Microorganisms (GCM) 10K type strain sequencing project: providing services to taxonomists for standard genome sequencing and annotation.</title>
        <authorList>
            <consortium name="The Broad Institute Genomics Platform"/>
            <consortium name="The Broad Institute Genome Sequencing Center for Infectious Disease"/>
            <person name="Wu L."/>
            <person name="Ma J."/>
        </authorList>
    </citation>
    <scope>NUCLEOTIDE SEQUENCE [LARGE SCALE GENOMIC DNA]</scope>
    <source>
        <strain evidence="5 6">JCM 16117</strain>
    </source>
</reference>
<comment type="similarity">
    <text evidence="1">Belongs to the Gfo/Idh/MocA family.</text>
</comment>
<dbReference type="Gene3D" id="3.30.360.10">
    <property type="entry name" value="Dihydrodipicolinate Reductase, domain 2"/>
    <property type="match status" value="1"/>
</dbReference>
<evidence type="ECO:0000259" key="4">
    <source>
        <dbReference type="Pfam" id="PF02894"/>
    </source>
</evidence>
<feature type="domain" description="Gfo/Idh/MocA-like oxidoreductase N-terminal" evidence="3">
    <location>
        <begin position="30"/>
        <end position="147"/>
    </location>
</feature>
<comment type="caution">
    <text evidence="5">The sequence shown here is derived from an EMBL/GenBank/DDBJ whole genome shotgun (WGS) entry which is preliminary data.</text>
</comment>
<dbReference type="InterPro" id="IPR000683">
    <property type="entry name" value="Gfo/Idh/MocA-like_OxRdtase_N"/>
</dbReference>
<sequence length="352" mass="37611">MIGGVRDADGAGAPDAGGAGAPDASGPPPLKVAVVGAGDWGRQHARVFSARDDTTVAAVVGRTPERTRERAERYGAAAYTDLERMLDEVRPDLVSVCLPNEGHFEPTLQLIRAGVPLFVEKPLVFHLGEADELIAEAEARDLFFAINFNHRYAEPVVRAKALIDAGELGEAVFASWRFGGEVIPGGPEHAGLIETQCHGLDMLEHLVGPIASVSAEMTNRSHGTYTTLALALSFANGAVGTFLGSYDSSYAYPDTQRIEVNGTLGRVVVHDTVGSLSFSRAGDEVEQRWRAGYFNDEARYFAGTFDRHAEHVVRALRAGDPPPVHARAGRRALALAFAAIESLETGRRVATG</sequence>
<dbReference type="Proteomes" id="UP001500929">
    <property type="component" value="Unassembled WGS sequence"/>
</dbReference>
<dbReference type="InterPro" id="IPR051450">
    <property type="entry name" value="Gfo/Idh/MocA_Oxidoreductases"/>
</dbReference>
<dbReference type="SUPFAM" id="SSF51735">
    <property type="entry name" value="NAD(P)-binding Rossmann-fold domains"/>
    <property type="match status" value="1"/>
</dbReference>
<feature type="region of interest" description="Disordered" evidence="2">
    <location>
        <begin position="1"/>
        <end position="31"/>
    </location>
</feature>
<dbReference type="RefSeq" id="WP_259480232.1">
    <property type="nucleotide sequence ID" value="NZ_BAAAQY010000010.1"/>
</dbReference>
<name>A0ABN3DXA9_9MICO</name>
<gene>
    <name evidence="5" type="ORF">GCM10009851_31120</name>
</gene>
<evidence type="ECO:0000256" key="2">
    <source>
        <dbReference type="SAM" id="MobiDB-lite"/>
    </source>
</evidence>
<dbReference type="SUPFAM" id="SSF55347">
    <property type="entry name" value="Glyceraldehyde-3-phosphate dehydrogenase-like, C-terminal domain"/>
    <property type="match status" value="1"/>
</dbReference>